<dbReference type="Gene3D" id="3.90.950.10">
    <property type="match status" value="1"/>
</dbReference>
<comment type="cofactor">
    <cofactor evidence="1 3">
        <name>a divalent metal cation</name>
        <dbReference type="ChEBI" id="CHEBI:60240"/>
    </cofactor>
</comment>
<sequence>MSIILASGSPRRREILANTKVKFSVITSDIDEKIFDFEEPTQLVLRLAFEKCMDVATNNTKDLVIGADTIVVLDNEILGKPKNEKEAFNMLSKLSNRKHQVITGISIVHLEKNKKILDYAVSDVKFKNLTEQDIKDYINTGECLDKAGAYGIQGYGALLVEEIKGDYFNIVGLPISKLSDILKENFNINLLYQA</sequence>
<dbReference type="PANTHER" id="PTHR43213:SF5">
    <property type="entry name" value="BIFUNCTIONAL DTTP_UTP PYROPHOSPHATASE_METHYLTRANSFERASE PROTEIN-RELATED"/>
    <property type="match status" value="1"/>
</dbReference>
<keyword evidence="2 3" id="KW-0378">Hydrolase</keyword>
<feature type="active site" description="Proton acceptor" evidence="3">
    <location>
        <position position="68"/>
    </location>
</feature>
<dbReference type="NCBIfam" id="TIGR00172">
    <property type="entry name" value="maf"/>
    <property type="match status" value="1"/>
</dbReference>
<comment type="caution">
    <text evidence="4">The sequence shown here is derived from an EMBL/GenBank/DDBJ whole genome shotgun (WGS) entry which is preliminary data.</text>
</comment>
<gene>
    <name evidence="4" type="ORF">GCM10008917_07310</name>
</gene>
<keyword evidence="5" id="KW-1185">Reference proteome</keyword>
<organism evidence="4 5">
    <name type="scientific">Paraclostridium tenue</name>
    <dbReference type="NCBI Taxonomy" id="1737"/>
    <lineage>
        <taxon>Bacteria</taxon>
        <taxon>Bacillati</taxon>
        <taxon>Bacillota</taxon>
        <taxon>Clostridia</taxon>
        <taxon>Peptostreptococcales</taxon>
        <taxon>Peptostreptococcaceae</taxon>
        <taxon>Paraclostridium</taxon>
    </lineage>
</organism>
<feature type="site" description="Important for substrate specificity" evidence="3">
    <location>
        <position position="153"/>
    </location>
</feature>
<feature type="site" description="Important for substrate specificity" evidence="3">
    <location>
        <position position="69"/>
    </location>
</feature>
<evidence type="ECO:0000256" key="1">
    <source>
        <dbReference type="ARBA" id="ARBA00001968"/>
    </source>
</evidence>
<keyword evidence="3" id="KW-0963">Cytoplasm</keyword>
<dbReference type="RefSeq" id="WP_346042647.1">
    <property type="nucleotide sequence ID" value="NZ_BAAACP010000003.1"/>
</dbReference>
<dbReference type="SUPFAM" id="SSF52972">
    <property type="entry name" value="ITPase-like"/>
    <property type="match status" value="1"/>
</dbReference>
<comment type="subcellular location">
    <subcellularLocation>
        <location evidence="3">Cytoplasm</location>
    </subcellularLocation>
</comment>
<dbReference type="CDD" id="cd00555">
    <property type="entry name" value="Maf"/>
    <property type="match status" value="1"/>
</dbReference>
<accession>A0ABN1LZD2</accession>
<evidence type="ECO:0000256" key="2">
    <source>
        <dbReference type="ARBA" id="ARBA00022801"/>
    </source>
</evidence>
<dbReference type="PIRSF" id="PIRSF006305">
    <property type="entry name" value="Maf"/>
    <property type="match status" value="1"/>
</dbReference>
<evidence type="ECO:0000313" key="4">
    <source>
        <dbReference type="EMBL" id="GAA0862344.1"/>
    </source>
</evidence>
<proteinExistence type="inferred from homology"/>
<dbReference type="EC" id="3.6.1.9" evidence="3"/>
<comment type="caution">
    <text evidence="3">Lacks conserved residue(s) required for the propagation of feature annotation.</text>
</comment>
<comment type="function">
    <text evidence="3">Nucleoside triphosphate pyrophosphatase that hydrolyzes dTTP and UTP. May have a dual role in cell division arrest and in preventing the incorporation of modified nucleotides into cellular nucleic acids.</text>
</comment>
<name>A0ABN1LZD2_9FIRM</name>
<comment type="catalytic activity">
    <reaction evidence="3">
        <text>UTP + H2O = UMP + diphosphate + H(+)</text>
        <dbReference type="Rhea" id="RHEA:29395"/>
        <dbReference type="ChEBI" id="CHEBI:15377"/>
        <dbReference type="ChEBI" id="CHEBI:15378"/>
        <dbReference type="ChEBI" id="CHEBI:33019"/>
        <dbReference type="ChEBI" id="CHEBI:46398"/>
        <dbReference type="ChEBI" id="CHEBI:57865"/>
        <dbReference type="EC" id="3.6.1.9"/>
    </reaction>
</comment>
<dbReference type="Proteomes" id="UP001400965">
    <property type="component" value="Unassembled WGS sequence"/>
</dbReference>
<feature type="site" description="Important for substrate specificity" evidence="3">
    <location>
        <position position="11"/>
    </location>
</feature>
<reference evidence="4 5" key="1">
    <citation type="journal article" date="2019" name="Int. J. Syst. Evol. Microbiol.">
        <title>The Global Catalogue of Microorganisms (GCM) 10K type strain sequencing project: providing services to taxonomists for standard genome sequencing and annotation.</title>
        <authorList>
            <consortium name="The Broad Institute Genomics Platform"/>
            <consortium name="The Broad Institute Genome Sequencing Center for Infectious Disease"/>
            <person name="Wu L."/>
            <person name="Ma J."/>
        </authorList>
    </citation>
    <scope>NUCLEOTIDE SEQUENCE [LARGE SCALE GENOMIC DNA]</scope>
    <source>
        <strain evidence="4 5">JCM 6486</strain>
    </source>
</reference>
<dbReference type="InterPro" id="IPR003697">
    <property type="entry name" value="Maf-like"/>
</dbReference>
<evidence type="ECO:0000256" key="3">
    <source>
        <dbReference type="HAMAP-Rule" id="MF_00528"/>
    </source>
</evidence>
<comment type="similarity">
    <text evidence="3">Belongs to the Maf family. YhdE subfamily.</text>
</comment>
<keyword evidence="3" id="KW-0546">Nucleotide metabolism</keyword>
<dbReference type="PANTHER" id="PTHR43213">
    <property type="entry name" value="BIFUNCTIONAL DTTP/UTP PYROPHOSPHATASE/METHYLTRANSFERASE PROTEIN-RELATED"/>
    <property type="match status" value="1"/>
</dbReference>
<dbReference type="HAMAP" id="MF_00528">
    <property type="entry name" value="Maf"/>
    <property type="match status" value="1"/>
</dbReference>
<dbReference type="InterPro" id="IPR029001">
    <property type="entry name" value="ITPase-like_fam"/>
</dbReference>
<evidence type="ECO:0000313" key="5">
    <source>
        <dbReference type="Proteomes" id="UP001400965"/>
    </source>
</evidence>
<comment type="catalytic activity">
    <reaction evidence="3">
        <text>dTTP + H2O = dTMP + diphosphate + H(+)</text>
        <dbReference type="Rhea" id="RHEA:28534"/>
        <dbReference type="ChEBI" id="CHEBI:15377"/>
        <dbReference type="ChEBI" id="CHEBI:15378"/>
        <dbReference type="ChEBI" id="CHEBI:33019"/>
        <dbReference type="ChEBI" id="CHEBI:37568"/>
        <dbReference type="ChEBI" id="CHEBI:63528"/>
        <dbReference type="EC" id="3.6.1.9"/>
    </reaction>
</comment>
<dbReference type="Pfam" id="PF02545">
    <property type="entry name" value="Maf"/>
    <property type="match status" value="1"/>
</dbReference>
<protein>
    <recommendedName>
        <fullName evidence="3">dTTP/UTP pyrophosphatase</fullName>
        <shortName evidence="3">dTTPase/UTPase</shortName>
        <ecNumber evidence="3">3.6.1.9</ecNumber>
    </recommendedName>
    <alternativeName>
        <fullName evidence="3">Nucleoside triphosphate pyrophosphatase</fullName>
    </alternativeName>
    <alternativeName>
        <fullName evidence="3">Nucleotide pyrophosphatase</fullName>
        <shortName evidence="3">Nucleotide PPase</shortName>
    </alternativeName>
</protein>
<dbReference type="EMBL" id="BAAACP010000003">
    <property type="protein sequence ID" value="GAA0862344.1"/>
    <property type="molecule type" value="Genomic_DNA"/>
</dbReference>